<name>A0A149RM38_9PROT</name>
<feature type="region of interest" description="Disordered" evidence="1">
    <location>
        <begin position="510"/>
        <end position="546"/>
    </location>
</feature>
<evidence type="ECO:0000256" key="1">
    <source>
        <dbReference type="SAM" id="MobiDB-lite"/>
    </source>
</evidence>
<reference evidence="3 4" key="1">
    <citation type="submission" date="2015-06" db="EMBL/GenBank/DDBJ databases">
        <title>Improved classification and identification of acetic acid bacteria using matrix-assisted laser desorption/ionization time-of-flight mass spectrometry; Gluconobacter nephelii and Gluconobacter uchimurae are later heterotypic synonyms of Gluconobacter japonicus and Gluconobacter oxydans, respectively.</title>
        <authorList>
            <person name="Li L."/>
            <person name="Cleenwerck I."/>
            <person name="De Vuyst L."/>
            <person name="Vandamme P."/>
        </authorList>
    </citation>
    <scope>NUCLEOTIDE SEQUENCE [LARGE SCALE GENOMIC DNA]</scope>
    <source>
        <strain evidence="3 4">LMG 1552</strain>
    </source>
</reference>
<dbReference type="Proteomes" id="UP000075526">
    <property type="component" value="Unassembled WGS sequence"/>
</dbReference>
<dbReference type="PATRIC" id="fig|178901.13.peg.743"/>
<dbReference type="RefSeq" id="WP_061508528.1">
    <property type="nucleotide sequence ID" value="NZ_LHZF01000169.1"/>
</dbReference>
<sequence>MSLATIPAHLPFLDQLAARWLQAAGHDPEAVGEGTIILPGRRAARGLTEAFLRQMDGRAMLLPRILPISALDEAELGLSSDLGGTAGFDLPPAVAGMTRLAVLTRLVLQAEGAFGTRPTLDQAWPLAKALADLMDEAEWADVDLPTRLPEAVQENFAEHWQVILKFLEIVTRAWPEWLASQQVMNPVARQVTLLRAQARLWEEQAERGDTTPVWAAGFTNVMPATAEALRAVMACPGGRVILPGLDLEMPEETFVQLPDSHPQAGLSYLLASLDVVRADVALWDAEGGFPERAQVLSRALLPASALEDWAKAGPTNLAQVSRLDAADQQEEAVAIAMILRNVVETPGKRVALVTPDRALAARVATELARWGVLADDSAGASLIETPGAVLLRLVAQMIENRFSPVSVLSVLKHPLVACGLSMGVCRASARLLERTVLRGPAPQPGFAALRTAVTAVLKDHAKDERASTRAEGGAEADRPYGPEPLETFMDRLAFCLEPILPWDGWVASAGEGTLPDDSGPEAYGEYGDPEGVETEAQDGPAGGAPDFSHRKPVPDLLASLIQAVERLVKTEDEDAAKRLWSGEEGNLLAGRLTELMMASDVLPPQPPAVLDGLLSAVLAEDRVAVRRGVEHAALHPRVLIWGLFEARLQTADVVVLGGLAENIWPPAADAGPWMSRPMRQRVGLPSPEQGVGQAAHDFFASAAAAGEVVLSCPRRRDGAPVVPARWISRLDAFLSGRGLTVPHHPALDWLQVLDRPDGPAQPVAPPRPTPPVALRPRRLSVTEIETWMRDPYAIYARHVLKLQPLPELEEAADASDYGMIVHDALEDWFRMHGTTWPPQAEAGLQEAFRKALLKRTLRPALQAWWEPRLMRIASWVAHAESALREGTGTPAAIRTESRGQVDILDAPHGAFRLVGRADRIDYDAEGRVIVRDYKTGTLPSVRDVRSGWSPQLPLEAAMILRGGFSGLPGTADIVGLVYWRLTGGADPGEEVAIKPEGEASLTALAEQTWQSLRDRICAYDNPAQPYLSHPHPGREPRFADYARLARVPEWNTARVEDEA</sequence>
<feature type="domain" description="PD-(D/E)XK endonuclease-like" evidence="2">
    <location>
        <begin position="778"/>
        <end position="1025"/>
    </location>
</feature>
<gene>
    <name evidence="3" type="ORF">AD933_10200</name>
</gene>
<dbReference type="EMBL" id="LHZF01000169">
    <property type="protein sequence ID" value="KXV14963.1"/>
    <property type="molecule type" value="Genomic_DNA"/>
</dbReference>
<protein>
    <submittedName>
        <fullName evidence="3">Nuclease</fullName>
    </submittedName>
</protein>
<proteinExistence type="predicted"/>
<evidence type="ECO:0000313" key="4">
    <source>
        <dbReference type="Proteomes" id="UP000075526"/>
    </source>
</evidence>
<dbReference type="InterPro" id="IPR027417">
    <property type="entry name" value="P-loop_NTPase"/>
</dbReference>
<evidence type="ECO:0000313" key="3">
    <source>
        <dbReference type="EMBL" id="KXV14963.1"/>
    </source>
</evidence>
<feature type="region of interest" description="Disordered" evidence="1">
    <location>
        <begin position="459"/>
        <end position="482"/>
    </location>
</feature>
<dbReference type="InterPro" id="IPR038726">
    <property type="entry name" value="PDDEXK_AddAB-type"/>
</dbReference>
<comment type="caution">
    <text evidence="3">The sequence shown here is derived from an EMBL/GenBank/DDBJ whole genome shotgun (WGS) entry which is preliminary data.</text>
</comment>
<feature type="compositionally biased region" description="Acidic residues" evidence="1">
    <location>
        <begin position="527"/>
        <end position="536"/>
    </location>
</feature>
<evidence type="ECO:0000259" key="2">
    <source>
        <dbReference type="Pfam" id="PF12705"/>
    </source>
</evidence>
<accession>A0A149RM38</accession>
<organism evidence="3 4">
    <name type="scientific">Acetobacter malorum</name>
    <dbReference type="NCBI Taxonomy" id="178901"/>
    <lineage>
        <taxon>Bacteria</taxon>
        <taxon>Pseudomonadati</taxon>
        <taxon>Pseudomonadota</taxon>
        <taxon>Alphaproteobacteria</taxon>
        <taxon>Acetobacterales</taxon>
        <taxon>Acetobacteraceae</taxon>
        <taxon>Acetobacter</taxon>
    </lineage>
</organism>
<feature type="compositionally biased region" description="Basic and acidic residues" evidence="1">
    <location>
        <begin position="459"/>
        <end position="468"/>
    </location>
</feature>
<dbReference type="Pfam" id="PF12705">
    <property type="entry name" value="PDDEXK_1"/>
    <property type="match status" value="1"/>
</dbReference>
<dbReference type="AlphaFoldDB" id="A0A149RM38"/>
<dbReference type="SUPFAM" id="SSF52540">
    <property type="entry name" value="P-loop containing nucleoside triphosphate hydrolases"/>
    <property type="match status" value="1"/>
</dbReference>